<organism evidence="1 2">
    <name type="scientific">Raineya orbicola</name>
    <dbReference type="NCBI Taxonomy" id="2016530"/>
    <lineage>
        <taxon>Bacteria</taxon>
        <taxon>Pseudomonadati</taxon>
        <taxon>Bacteroidota</taxon>
        <taxon>Cytophagia</taxon>
        <taxon>Cytophagales</taxon>
        <taxon>Raineyaceae</taxon>
        <taxon>Raineya</taxon>
    </lineage>
</organism>
<comment type="caution">
    <text evidence="1">The sequence shown here is derived from an EMBL/GenBank/DDBJ whole genome shotgun (WGS) entry which is preliminary data.</text>
</comment>
<dbReference type="Proteomes" id="UP000233387">
    <property type="component" value="Unassembled WGS sequence"/>
</dbReference>
<evidence type="ECO:0000313" key="2">
    <source>
        <dbReference type="Proteomes" id="UP000233387"/>
    </source>
</evidence>
<protein>
    <submittedName>
        <fullName evidence="1">Uncharacterized protein</fullName>
    </submittedName>
</protein>
<name>A0A2N3IHU6_9BACT</name>
<dbReference type="RefSeq" id="WP_101358426.1">
    <property type="nucleotide sequence ID" value="NZ_NKXO01000015.1"/>
</dbReference>
<gene>
    <name evidence="1" type="ORF">Rain11_1163</name>
</gene>
<sequence>MNQELAKALKLYATRSHQEFSHYLLGNSKDTLIALFADLLTMYINDKNSSSIREFLTVTIAGFEHSEGKIGFNGFKQNSIIGGKPIYCEAKPQNIHSTDFHKQKNKKKLNGGGNFTDYTWARFEKDKKENPYLLTSGFVDGKLLYILSFPFQTPTFLLFLEEQLQKHFPNGDEKNKYLRSCRFNYKNYLQDKSCRVIYLAENEVLEHFKAFFDRKFYTQLIEK</sequence>
<keyword evidence="2" id="KW-1185">Reference proteome</keyword>
<reference evidence="1 2" key="1">
    <citation type="submission" date="2017-06" db="EMBL/GenBank/DDBJ databases">
        <title>Raineya orbicola gen. nov., sp. nov. a slightly thermophilic bacterium of the phylum Bacteroidetes and the description of Raineyaceae fam. nov.</title>
        <authorList>
            <person name="Albuquerque L."/>
            <person name="Polonia A.R.M."/>
            <person name="Barroso C."/>
            <person name="Froufe H.J.C."/>
            <person name="Lage O."/>
            <person name="Lobo-Da-Cunha A."/>
            <person name="Egas C."/>
            <person name="Da Costa M.S."/>
        </authorList>
    </citation>
    <scope>NUCLEOTIDE SEQUENCE [LARGE SCALE GENOMIC DNA]</scope>
    <source>
        <strain evidence="1 2">SPSPC-11</strain>
    </source>
</reference>
<dbReference type="EMBL" id="NKXO01000015">
    <property type="protein sequence ID" value="PKQ69828.1"/>
    <property type="molecule type" value="Genomic_DNA"/>
</dbReference>
<dbReference type="OrthoDB" id="3078275at2"/>
<proteinExistence type="predicted"/>
<evidence type="ECO:0000313" key="1">
    <source>
        <dbReference type="EMBL" id="PKQ69828.1"/>
    </source>
</evidence>
<dbReference type="AlphaFoldDB" id="A0A2N3IHU6"/>
<accession>A0A2N3IHU6</accession>